<name>A0ABT9R742_9ACTN</name>
<evidence type="ECO:0000259" key="2">
    <source>
        <dbReference type="Pfam" id="PF26136"/>
    </source>
</evidence>
<feature type="compositionally biased region" description="Low complexity" evidence="1">
    <location>
        <begin position="25"/>
        <end position="36"/>
    </location>
</feature>
<accession>A0ABT9R742</accession>
<dbReference type="EMBL" id="JAUSRB010000002">
    <property type="protein sequence ID" value="MDP9865065.1"/>
    <property type="molecule type" value="Genomic_DNA"/>
</dbReference>
<evidence type="ECO:0000256" key="1">
    <source>
        <dbReference type="SAM" id="MobiDB-lite"/>
    </source>
</evidence>
<evidence type="ECO:0000313" key="3">
    <source>
        <dbReference type="EMBL" id="MDP9865065.1"/>
    </source>
</evidence>
<comment type="caution">
    <text evidence="3">The sequence shown here is derived from an EMBL/GenBank/DDBJ whole genome shotgun (WGS) entry which is preliminary data.</text>
</comment>
<reference evidence="3 4" key="1">
    <citation type="submission" date="2023-07" db="EMBL/GenBank/DDBJ databases">
        <title>Sequencing the genomes of 1000 actinobacteria strains.</title>
        <authorList>
            <person name="Klenk H.-P."/>
        </authorList>
    </citation>
    <scope>NUCLEOTIDE SEQUENCE [LARGE SCALE GENOMIC DNA]</scope>
    <source>
        <strain evidence="3 4">DSM 44109</strain>
    </source>
</reference>
<feature type="region of interest" description="Disordered" evidence="1">
    <location>
        <begin position="106"/>
        <end position="154"/>
    </location>
</feature>
<dbReference type="InterPro" id="IPR058711">
    <property type="entry name" value="SCO6045-like_C"/>
</dbReference>
<proteinExistence type="predicted"/>
<keyword evidence="4" id="KW-1185">Reference proteome</keyword>
<feature type="domain" description="SCO6045-like C-terminal" evidence="2">
    <location>
        <begin position="46"/>
        <end position="129"/>
    </location>
</feature>
<sequence>MAEGRVRDVRAGDVPADPRPGPDGAGSAPAGAREALGGAREALGGAQAGLLAALVAGAEAPAGFDEARLRIQAAALISKRRGTVARLRPDLVALLGDDFAREFEAYARGRPKPSGGSRADARDFAERLSAQGRLPDPGRGSEPPAGTRRWSHPLRRVLKLLSGTVRPTG</sequence>
<organism evidence="3 4">
    <name type="scientific">Streptosporangium brasiliense</name>
    <dbReference type="NCBI Taxonomy" id="47480"/>
    <lineage>
        <taxon>Bacteria</taxon>
        <taxon>Bacillati</taxon>
        <taxon>Actinomycetota</taxon>
        <taxon>Actinomycetes</taxon>
        <taxon>Streptosporangiales</taxon>
        <taxon>Streptosporangiaceae</taxon>
        <taxon>Streptosporangium</taxon>
    </lineage>
</organism>
<gene>
    <name evidence="3" type="ORF">J2S55_004331</name>
</gene>
<dbReference type="Proteomes" id="UP001230426">
    <property type="component" value="Unassembled WGS sequence"/>
</dbReference>
<evidence type="ECO:0000313" key="4">
    <source>
        <dbReference type="Proteomes" id="UP001230426"/>
    </source>
</evidence>
<feature type="compositionally biased region" description="Basic and acidic residues" evidence="1">
    <location>
        <begin position="1"/>
        <end position="11"/>
    </location>
</feature>
<dbReference type="Pfam" id="PF26136">
    <property type="entry name" value="SCO6045_C"/>
    <property type="match status" value="1"/>
</dbReference>
<feature type="region of interest" description="Disordered" evidence="1">
    <location>
        <begin position="1"/>
        <end position="36"/>
    </location>
</feature>
<dbReference type="RefSeq" id="WP_306863862.1">
    <property type="nucleotide sequence ID" value="NZ_JAUSRB010000002.1"/>
</dbReference>
<protein>
    <recommendedName>
        <fullName evidence="2">SCO6045-like C-terminal domain-containing protein</fullName>
    </recommendedName>
</protein>